<dbReference type="GeneID" id="92090204"/>
<organism evidence="4 5">
    <name type="scientific">Apiospora phragmitis</name>
    <dbReference type="NCBI Taxonomy" id="2905665"/>
    <lineage>
        <taxon>Eukaryota</taxon>
        <taxon>Fungi</taxon>
        <taxon>Dikarya</taxon>
        <taxon>Ascomycota</taxon>
        <taxon>Pezizomycotina</taxon>
        <taxon>Sordariomycetes</taxon>
        <taxon>Xylariomycetidae</taxon>
        <taxon>Amphisphaeriales</taxon>
        <taxon>Apiosporaceae</taxon>
        <taxon>Apiospora</taxon>
    </lineage>
</organism>
<dbReference type="Proteomes" id="UP001480595">
    <property type="component" value="Unassembled WGS sequence"/>
</dbReference>
<keyword evidence="4" id="KW-0326">Glycosidase</keyword>
<evidence type="ECO:0000259" key="2">
    <source>
        <dbReference type="Pfam" id="PF17389"/>
    </source>
</evidence>
<dbReference type="Gene3D" id="2.60.420.10">
    <property type="entry name" value="Maltose phosphorylase, domain 3"/>
    <property type="match status" value="1"/>
</dbReference>
<dbReference type="PANTHER" id="PTHR33307">
    <property type="entry name" value="ALPHA-RHAMNOSIDASE (EUROFUNG)"/>
    <property type="match status" value="1"/>
</dbReference>
<evidence type="ECO:0000313" key="5">
    <source>
        <dbReference type="Proteomes" id="UP001480595"/>
    </source>
</evidence>
<dbReference type="InterPro" id="IPR035398">
    <property type="entry name" value="Bac_rhamnosid_C"/>
</dbReference>
<dbReference type="Pfam" id="PF17389">
    <property type="entry name" value="Bac_rhamnosid6H"/>
    <property type="match status" value="1"/>
</dbReference>
<name>A0ABR1VD22_9PEZI</name>
<keyword evidence="5" id="KW-1185">Reference proteome</keyword>
<dbReference type="Gene3D" id="1.50.10.10">
    <property type="match status" value="1"/>
</dbReference>
<feature type="domain" description="Alpha-L-rhamnosidase six-hairpin glycosidase" evidence="2">
    <location>
        <begin position="1"/>
        <end position="38"/>
    </location>
</feature>
<dbReference type="InterPro" id="IPR012341">
    <property type="entry name" value="6hp_glycosidase-like_sf"/>
</dbReference>
<dbReference type="Pfam" id="PF17390">
    <property type="entry name" value="Bac_rhamnosid_C"/>
    <property type="match status" value="1"/>
</dbReference>
<dbReference type="GO" id="GO:0016798">
    <property type="term" value="F:hydrolase activity, acting on glycosyl bonds"/>
    <property type="evidence" value="ECO:0007669"/>
    <property type="project" value="UniProtKB-KW"/>
</dbReference>
<reference evidence="4 5" key="1">
    <citation type="submission" date="2023-01" db="EMBL/GenBank/DDBJ databases">
        <title>Analysis of 21 Apiospora genomes using comparative genomics revels a genus with tremendous synthesis potential of carbohydrate active enzymes and secondary metabolites.</title>
        <authorList>
            <person name="Sorensen T."/>
        </authorList>
    </citation>
    <scope>NUCLEOTIDE SEQUENCE [LARGE SCALE GENOMIC DNA]</scope>
    <source>
        <strain evidence="4 5">CBS 135458</strain>
    </source>
</reference>
<feature type="domain" description="Alpha-L-rhamnosidase C-terminal" evidence="3">
    <location>
        <begin position="68"/>
        <end position="108"/>
    </location>
</feature>
<dbReference type="InterPro" id="IPR016007">
    <property type="entry name" value="Alpha_rhamnosid"/>
</dbReference>
<gene>
    <name evidence="4" type="ORF">PG994_005732</name>
</gene>
<sequence>MWERWDGMLPDGSINPGEMTSFNHYALGSVASWLHSVVGGLSPHATPMPAAIATGPETGNEELVLDENAVGWRKVRIRPQPGGDLTWCKTAYDGTSGLVECSWQLVSDVVGNDSDSGSGSGRSRTRFMMDVIIPPNTTAVVKLPDANMPDDSPGFEVGSGAYHFECWFRDPGRWPPKAIKSFDWQKYLD</sequence>
<accession>A0ABR1VD22</accession>
<dbReference type="RefSeq" id="XP_066716410.1">
    <property type="nucleotide sequence ID" value="XM_066857141.1"/>
</dbReference>
<dbReference type="PANTHER" id="PTHR33307:SF6">
    <property type="entry name" value="ALPHA-RHAMNOSIDASE (EUROFUNG)-RELATED"/>
    <property type="match status" value="1"/>
</dbReference>
<protein>
    <submittedName>
        <fullName evidence="4">Six-hairpin glycosidase</fullName>
    </submittedName>
</protein>
<evidence type="ECO:0000256" key="1">
    <source>
        <dbReference type="ARBA" id="ARBA00022801"/>
    </source>
</evidence>
<evidence type="ECO:0000259" key="3">
    <source>
        <dbReference type="Pfam" id="PF17390"/>
    </source>
</evidence>
<dbReference type="InterPro" id="IPR035396">
    <property type="entry name" value="Bac_rhamnosid6H"/>
</dbReference>
<dbReference type="EMBL" id="JAQQWL010000006">
    <property type="protein sequence ID" value="KAK8069116.1"/>
    <property type="molecule type" value="Genomic_DNA"/>
</dbReference>
<proteinExistence type="predicted"/>
<comment type="caution">
    <text evidence="4">The sequence shown here is derived from an EMBL/GenBank/DDBJ whole genome shotgun (WGS) entry which is preliminary data.</text>
</comment>
<keyword evidence="1" id="KW-0378">Hydrolase</keyword>
<evidence type="ECO:0000313" key="4">
    <source>
        <dbReference type="EMBL" id="KAK8069116.1"/>
    </source>
</evidence>